<dbReference type="EMBL" id="CM023489">
    <property type="protein sequence ID" value="KAH6921631.1"/>
    <property type="molecule type" value="Genomic_DNA"/>
</dbReference>
<comment type="caution">
    <text evidence="1">The sequence shown here is derived from an EMBL/GenBank/DDBJ whole genome shotgun (WGS) entry which is preliminary data.</text>
</comment>
<sequence>MYGKESYPRCWILPPLPNALRCCSSTDAIPCSGTPSPQGEGWCHTHLKEKERPYSSTTDDLNVCQEDTRCLAYRPRTNDELER</sequence>
<dbReference type="Proteomes" id="UP000821845">
    <property type="component" value="Chromosome 9"/>
</dbReference>
<organism evidence="1 2">
    <name type="scientific">Hyalomma asiaticum</name>
    <name type="common">Tick</name>
    <dbReference type="NCBI Taxonomy" id="266040"/>
    <lineage>
        <taxon>Eukaryota</taxon>
        <taxon>Metazoa</taxon>
        <taxon>Ecdysozoa</taxon>
        <taxon>Arthropoda</taxon>
        <taxon>Chelicerata</taxon>
        <taxon>Arachnida</taxon>
        <taxon>Acari</taxon>
        <taxon>Parasitiformes</taxon>
        <taxon>Ixodida</taxon>
        <taxon>Ixodoidea</taxon>
        <taxon>Ixodidae</taxon>
        <taxon>Hyalomminae</taxon>
        <taxon>Hyalomma</taxon>
    </lineage>
</organism>
<protein>
    <submittedName>
        <fullName evidence="1">Uncharacterized protein</fullName>
    </submittedName>
</protein>
<proteinExistence type="predicted"/>
<accession>A0ACB7RH23</accession>
<evidence type="ECO:0000313" key="1">
    <source>
        <dbReference type="EMBL" id="KAH6921631.1"/>
    </source>
</evidence>
<reference evidence="1" key="1">
    <citation type="submission" date="2020-05" db="EMBL/GenBank/DDBJ databases">
        <title>Large-scale comparative analyses of tick genomes elucidate their genetic diversity and vector capacities.</title>
        <authorList>
            <person name="Jia N."/>
            <person name="Wang J."/>
            <person name="Shi W."/>
            <person name="Du L."/>
            <person name="Sun Y."/>
            <person name="Zhan W."/>
            <person name="Jiang J."/>
            <person name="Wang Q."/>
            <person name="Zhang B."/>
            <person name="Ji P."/>
            <person name="Sakyi L.B."/>
            <person name="Cui X."/>
            <person name="Yuan T."/>
            <person name="Jiang B."/>
            <person name="Yang W."/>
            <person name="Lam T.T.-Y."/>
            <person name="Chang Q."/>
            <person name="Ding S."/>
            <person name="Wang X."/>
            <person name="Zhu J."/>
            <person name="Ruan X."/>
            <person name="Zhao L."/>
            <person name="Wei J."/>
            <person name="Que T."/>
            <person name="Du C."/>
            <person name="Cheng J."/>
            <person name="Dai P."/>
            <person name="Han X."/>
            <person name="Huang E."/>
            <person name="Gao Y."/>
            <person name="Liu J."/>
            <person name="Shao H."/>
            <person name="Ye R."/>
            <person name="Li L."/>
            <person name="Wei W."/>
            <person name="Wang X."/>
            <person name="Wang C."/>
            <person name="Yang T."/>
            <person name="Huo Q."/>
            <person name="Li W."/>
            <person name="Guo W."/>
            <person name="Chen H."/>
            <person name="Zhou L."/>
            <person name="Ni X."/>
            <person name="Tian J."/>
            <person name="Zhou Y."/>
            <person name="Sheng Y."/>
            <person name="Liu T."/>
            <person name="Pan Y."/>
            <person name="Xia L."/>
            <person name="Li J."/>
            <person name="Zhao F."/>
            <person name="Cao W."/>
        </authorList>
    </citation>
    <scope>NUCLEOTIDE SEQUENCE</scope>
    <source>
        <tissue evidence="1">Larvae</tissue>
    </source>
</reference>
<keyword evidence="2" id="KW-1185">Reference proteome</keyword>
<name>A0ACB7RH23_HYAAI</name>
<gene>
    <name evidence="1" type="ORF">HPB50_003621</name>
</gene>
<evidence type="ECO:0000313" key="2">
    <source>
        <dbReference type="Proteomes" id="UP000821845"/>
    </source>
</evidence>